<proteinExistence type="predicted"/>
<sequence length="664" mass="76106">MKEYLFALILLLIAPTLKAQQPHDWEKFYDELASQQDDNNDSREEIFEILSELEENPINLNTATKEDLERIPFLTAEQIEDIQAYIYRYHGIHTLSELMLIESLDATRRNLLANFVYVQIDESLRPYPSLHQIATQGTHTLIGTGRIPFYDRQGDRNGYLGYKYSHTLRYNFHYRDYFQLGFVGSQDAGEPFFAQRNAIGYDHYSFYAEIRRLKVIENLVVGRYKANFGYGLVISSYFNLGKTAALSSLGRQSNTIRPYASRSQAKYLQGAAATIRIAPNLKLSTLLSHRPVDATLNPDGTIKTLLKTNYHRTPKEMERKNNATQTLLATNLNFQHNALHIGATALFTRLSRQLSPDISKAYLRNNPTGNNFWNISLDYSISRPRLSIAGETATGKSGGIATINKLSWRTTETISLLAIQRYYAYKYSSLLAESFSAGGNTQNESGLLIGANYNLGSILTILFYTDYAYFSHPRFRAHTASHAWDNMLSIAYTIKHITISARYRLKIDEKDAPKTKILTQETTQRARLSLAYSNIHWQTQTQFNLTHCNRPTPSLGYMISQAIVWHPTDVISLNTLLGYFHTDNFATRIYIYERGPRYTLNFPSFFGKGFHYAFMCTANLTKHLMLLLKLSTTKYFDRSHISSGLQQIDHSSKIDLDLQLRYKF</sequence>
<accession>H1Q4M5</accession>
<dbReference type="EMBL" id="AGWK01000052">
    <property type="protein sequence ID" value="EHO66918.1"/>
    <property type="molecule type" value="Genomic_DNA"/>
</dbReference>
<evidence type="ECO:0000313" key="3">
    <source>
        <dbReference type="Proteomes" id="UP000016023"/>
    </source>
</evidence>
<dbReference type="STRING" id="883158.HMPREF9140_01863"/>
<dbReference type="Proteomes" id="UP000016023">
    <property type="component" value="Unassembled WGS sequence"/>
</dbReference>
<feature type="signal peptide" evidence="1">
    <location>
        <begin position="1"/>
        <end position="19"/>
    </location>
</feature>
<evidence type="ECO:0000313" key="2">
    <source>
        <dbReference type="EMBL" id="EHO66918.1"/>
    </source>
</evidence>
<comment type="caution">
    <text evidence="2">The sequence shown here is derived from an EMBL/GenBank/DDBJ whole genome shotgun (WGS) entry which is preliminary data.</text>
</comment>
<dbReference type="PATRIC" id="fig|883158.3.peg.1866"/>
<reference evidence="2 3" key="1">
    <citation type="submission" date="2011-12" db="EMBL/GenBank/DDBJ databases">
        <title>The Genome Sequence of Prevotella micans F0438.</title>
        <authorList>
            <consortium name="The Broad Institute Genome Sequencing Platform"/>
            <person name="Earl A."/>
            <person name="Ward D."/>
            <person name="Feldgarden M."/>
            <person name="Gevers D."/>
            <person name="Izard J."/>
            <person name="Baranova O.V."/>
            <person name="Blanton J.M."/>
            <person name="Wade W.G."/>
            <person name="Dewhirst F.E."/>
            <person name="Young S.K."/>
            <person name="Zeng Q."/>
            <person name="Gargeya S."/>
            <person name="Fitzgerald M."/>
            <person name="Haas B."/>
            <person name="Abouelleil A."/>
            <person name="Alvarado L."/>
            <person name="Arachchi H.M."/>
            <person name="Berlin A."/>
            <person name="Chapman S.B."/>
            <person name="Gearin G."/>
            <person name="Goldberg J."/>
            <person name="Griggs A."/>
            <person name="Gujja S."/>
            <person name="Hansen M."/>
            <person name="Heiman D."/>
            <person name="Howarth C."/>
            <person name="Larimer J."/>
            <person name="Lui A."/>
            <person name="MacDonald P.J.P."/>
            <person name="McCowen C."/>
            <person name="Montmayeur A."/>
            <person name="Murphy C."/>
            <person name="Neiman D."/>
            <person name="Pearson M."/>
            <person name="Priest M."/>
            <person name="Roberts A."/>
            <person name="Saif S."/>
            <person name="Shea T."/>
            <person name="Sisk P."/>
            <person name="Stolte C."/>
            <person name="Sykes S."/>
            <person name="Wortman J."/>
            <person name="Nusbaum C."/>
            <person name="Birren B."/>
        </authorList>
    </citation>
    <scope>NUCLEOTIDE SEQUENCE [LARGE SCALE GENOMIC DNA]</scope>
    <source>
        <strain evidence="2 3">F0438</strain>
    </source>
</reference>
<organism evidence="2 3">
    <name type="scientific">Prevotella micans F0438</name>
    <dbReference type="NCBI Taxonomy" id="883158"/>
    <lineage>
        <taxon>Bacteria</taxon>
        <taxon>Pseudomonadati</taxon>
        <taxon>Bacteroidota</taxon>
        <taxon>Bacteroidia</taxon>
        <taxon>Bacteroidales</taxon>
        <taxon>Prevotellaceae</taxon>
        <taxon>Prevotella</taxon>
    </lineage>
</organism>
<dbReference type="AlphaFoldDB" id="H1Q4M5"/>
<keyword evidence="1" id="KW-0732">Signal</keyword>
<dbReference type="SUPFAM" id="SSF47781">
    <property type="entry name" value="RuvA domain 2-like"/>
    <property type="match status" value="1"/>
</dbReference>
<dbReference type="HOGENOM" id="CLU_024854_0_0_10"/>
<evidence type="ECO:0008006" key="4">
    <source>
        <dbReference type="Google" id="ProtNLM"/>
    </source>
</evidence>
<keyword evidence="3" id="KW-1185">Reference proteome</keyword>
<dbReference type="RefSeq" id="WP_006953442.1">
    <property type="nucleotide sequence ID" value="NZ_JH594523.1"/>
</dbReference>
<evidence type="ECO:0000256" key="1">
    <source>
        <dbReference type="SAM" id="SignalP"/>
    </source>
</evidence>
<protein>
    <recommendedName>
        <fullName evidence="4">Helix-hairpin-helix DNA-binding motif class 1 domain-containing protein</fullName>
    </recommendedName>
</protein>
<gene>
    <name evidence="2" type="ORF">HMPREF9140_01863</name>
</gene>
<dbReference type="InterPro" id="IPR010994">
    <property type="entry name" value="RuvA_2-like"/>
</dbReference>
<feature type="chain" id="PRO_5003552076" description="Helix-hairpin-helix DNA-binding motif class 1 domain-containing protein" evidence="1">
    <location>
        <begin position="20"/>
        <end position="664"/>
    </location>
</feature>
<name>H1Q4M5_9BACT</name>
<dbReference type="eggNOG" id="COG1555">
    <property type="taxonomic scope" value="Bacteria"/>
</dbReference>